<dbReference type="Gene3D" id="1.10.260.40">
    <property type="entry name" value="lambda repressor-like DNA-binding domains"/>
    <property type="match status" value="2"/>
</dbReference>
<name>A0A1G9YL16_9PSEU</name>
<evidence type="ECO:0000313" key="4">
    <source>
        <dbReference type="Proteomes" id="UP000199682"/>
    </source>
</evidence>
<dbReference type="EMBL" id="FNET01000034">
    <property type="protein sequence ID" value="SDN09794.1"/>
    <property type="molecule type" value="Genomic_DNA"/>
</dbReference>
<dbReference type="CDD" id="cd00093">
    <property type="entry name" value="HTH_XRE"/>
    <property type="match status" value="1"/>
</dbReference>
<dbReference type="SUPFAM" id="SSF47413">
    <property type="entry name" value="lambda repressor-like DNA-binding domains"/>
    <property type="match status" value="1"/>
</dbReference>
<dbReference type="PROSITE" id="PS50943">
    <property type="entry name" value="HTH_CROC1"/>
    <property type="match status" value="2"/>
</dbReference>
<dbReference type="SMART" id="SM00530">
    <property type="entry name" value="HTH_XRE"/>
    <property type="match status" value="2"/>
</dbReference>
<organism evidence="3 4">
    <name type="scientific">Lentzea albidocapillata subsp. violacea</name>
    <dbReference type="NCBI Taxonomy" id="128104"/>
    <lineage>
        <taxon>Bacteria</taxon>
        <taxon>Bacillati</taxon>
        <taxon>Actinomycetota</taxon>
        <taxon>Actinomycetes</taxon>
        <taxon>Pseudonocardiales</taxon>
        <taxon>Pseudonocardiaceae</taxon>
        <taxon>Lentzea</taxon>
    </lineage>
</organism>
<feature type="region of interest" description="Disordered" evidence="1">
    <location>
        <begin position="236"/>
        <end position="256"/>
    </location>
</feature>
<evidence type="ECO:0000256" key="1">
    <source>
        <dbReference type="SAM" id="MobiDB-lite"/>
    </source>
</evidence>
<protein>
    <submittedName>
        <fullName evidence="3">Helix-turn-helix</fullName>
    </submittedName>
</protein>
<feature type="compositionally biased region" description="Basic and acidic residues" evidence="1">
    <location>
        <begin position="243"/>
        <end position="256"/>
    </location>
</feature>
<feature type="domain" description="HTH cro/C1-type" evidence="2">
    <location>
        <begin position="32"/>
        <end position="73"/>
    </location>
</feature>
<evidence type="ECO:0000259" key="2">
    <source>
        <dbReference type="PROSITE" id="PS50943"/>
    </source>
</evidence>
<dbReference type="GO" id="GO:0003677">
    <property type="term" value="F:DNA binding"/>
    <property type="evidence" value="ECO:0007669"/>
    <property type="project" value="InterPro"/>
</dbReference>
<dbReference type="Proteomes" id="UP000199682">
    <property type="component" value="Unassembled WGS sequence"/>
</dbReference>
<dbReference type="InterPro" id="IPR010982">
    <property type="entry name" value="Lambda_DNA-bd_dom_sf"/>
</dbReference>
<evidence type="ECO:0000313" key="3">
    <source>
        <dbReference type="EMBL" id="SDN09794.1"/>
    </source>
</evidence>
<sequence>MDAATWPSFADVLGQLCSTQRADTGRPYSNVELGQTIGVTHSYIAHLRKGRREPTLQTVLALSEALDVHPAFFVGGRRDRTPDLPGRPFAVKLNRLFSLVHPPGQGEITPEAVATAVRRRAEAIGDDGWTIAPNTIRDLRSGKNPSPKLKHVIALAVAFGAEPAYFFDEELAVRVEEQLETHQTMERLGVNEVILRATATSPSAEVRTKVVLALVRALRPEVESEELRRLLEQPALDPFGARGESKPEVIRDEAAD</sequence>
<proteinExistence type="predicted"/>
<feature type="domain" description="HTH cro/C1-type" evidence="2">
    <location>
        <begin position="131"/>
        <end position="166"/>
    </location>
</feature>
<reference evidence="4" key="1">
    <citation type="submission" date="2016-10" db="EMBL/GenBank/DDBJ databases">
        <authorList>
            <person name="Varghese N."/>
            <person name="Submissions S."/>
        </authorList>
    </citation>
    <scope>NUCLEOTIDE SEQUENCE [LARGE SCALE GENOMIC DNA]</scope>
    <source>
        <strain evidence="4">DSM 44796</strain>
    </source>
</reference>
<accession>A0A1G9YL16</accession>
<dbReference type="Pfam" id="PF01381">
    <property type="entry name" value="HTH_3"/>
    <property type="match status" value="1"/>
</dbReference>
<dbReference type="AlphaFoldDB" id="A0A1G9YL16"/>
<dbReference type="RefSeq" id="WP_176930008.1">
    <property type="nucleotide sequence ID" value="NZ_FNET01000034.1"/>
</dbReference>
<dbReference type="InterPro" id="IPR001387">
    <property type="entry name" value="Cro/C1-type_HTH"/>
</dbReference>
<gene>
    <name evidence="3" type="ORF">SAMN04488074_13423</name>
</gene>